<organism evidence="1 2">
    <name type="scientific">Methylovulum psychrotolerans</name>
    <dbReference type="NCBI Taxonomy" id="1704499"/>
    <lineage>
        <taxon>Bacteria</taxon>
        <taxon>Pseudomonadati</taxon>
        <taxon>Pseudomonadota</taxon>
        <taxon>Gammaproteobacteria</taxon>
        <taxon>Methylococcales</taxon>
        <taxon>Methylococcaceae</taxon>
        <taxon>Methylovulum</taxon>
    </lineage>
</organism>
<dbReference type="EMBL" id="CP022129">
    <property type="protein sequence ID" value="ASF46467.1"/>
    <property type="molecule type" value="Genomic_DNA"/>
</dbReference>
<dbReference type="AlphaFoldDB" id="A0A1Z4BYU1"/>
<name>A0A1Z4BYU1_9GAMM</name>
<dbReference type="Proteomes" id="UP000197019">
    <property type="component" value="Chromosome"/>
</dbReference>
<dbReference type="KEGG" id="mpsy:CEK71_10495"/>
<evidence type="ECO:0000313" key="2">
    <source>
        <dbReference type="Proteomes" id="UP000197019"/>
    </source>
</evidence>
<gene>
    <name evidence="1" type="ORF">CEK71_10495</name>
</gene>
<accession>A0A1Z4BYU1</accession>
<dbReference type="RefSeq" id="WP_088619339.1">
    <property type="nucleotide sequence ID" value="NZ_CP022129.1"/>
</dbReference>
<protein>
    <submittedName>
        <fullName evidence="1">Uncharacterized protein</fullName>
    </submittedName>
</protein>
<keyword evidence="2" id="KW-1185">Reference proteome</keyword>
<evidence type="ECO:0000313" key="1">
    <source>
        <dbReference type="EMBL" id="ASF46467.1"/>
    </source>
</evidence>
<proteinExistence type="predicted"/>
<reference evidence="1 2" key="1">
    <citation type="submission" date="2017-06" db="EMBL/GenBank/DDBJ databases">
        <title>Genome Sequencing of the methanotroph Methylovulum psychrotolerants str. HV10-M2 isolated from a high-altitude environment.</title>
        <authorList>
            <person name="Mateos-Rivera A."/>
        </authorList>
    </citation>
    <scope>NUCLEOTIDE SEQUENCE [LARGE SCALE GENOMIC DNA]</scope>
    <source>
        <strain evidence="1 2">HV10_M2</strain>
    </source>
</reference>
<sequence length="341" mass="36385">MQKQGQGGNAIAYSNATSTGDYAQSFAYATGGEGKAMPIIESDAIANGGAGTGTQAIALYNTTNSSNGITSHNQLNSTANVDLFHGSGRAAGVSEGHASFSQSMLTTLNAPDKQAYTNATLLPLTADINAVLANHHNVAQAFALHDDQRVFAMGNMELLNTATDGLFHDYESKIEITSSLPVGTKDSILTNNLPPYSTRSIGLLDSIIGTHNFTSPDETLTLMVSTVITHHDLPDVFTNETYTFNDLELAHAFFDDRVFNNFTGALTTFDFSLHTKTAGTGLNFDFLYGIAGNVSTYGLSEIDPINSVPIPSTIWLVGIGFMALFRKLTVRANLIRPKAMP</sequence>